<dbReference type="AlphaFoldDB" id="A0A218P933"/>
<name>A0A218P933_9EURY</name>
<gene>
    <name evidence="1" type="ORF">A3L08_08225</name>
</gene>
<dbReference type="Proteomes" id="UP000197418">
    <property type="component" value="Chromosome"/>
</dbReference>
<dbReference type="EMBL" id="CP015102">
    <property type="protein sequence ID" value="ASJ07307.1"/>
    <property type="molecule type" value="Genomic_DNA"/>
</dbReference>
<dbReference type="KEGG" id="tpaf:A3L08_08225"/>
<proteinExistence type="predicted"/>
<protein>
    <submittedName>
        <fullName evidence="1">Uncharacterized protein</fullName>
    </submittedName>
</protein>
<sequence>MRYYTPLPLKLCAILALRSQEKKRAIATTIPNPKKLLVPMNDAGAATLCGSFQSHNHPWATAKMRYL</sequence>
<evidence type="ECO:0000313" key="2">
    <source>
        <dbReference type="Proteomes" id="UP000197418"/>
    </source>
</evidence>
<organism evidence="1 2">
    <name type="scientific">Thermococcus pacificus</name>
    <dbReference type="NCBI Taxonomy" id="71998"/>
    <lineage>
        <taxon>Archaea</taxon>
        <taxon>Methanobacteriati</taxon>
        <taxon>Methanobacteriota</taxon>
        <taxon>Thermococci</taxon>
        <taxon>Thermococcales</taxon>
        <taxon>Thermococcaceae</taxon>
        <taxon>Thermococcus</taxon>
    </lineage>
</organism>
<reference evidence="1 2" key="1">
    <citation type="submission" date="2016-04" db="EMBL/GenBank/DDBJ databases">
        <title>Complete genome sequence of Thermococcus pacificus type strain P4.</title>
        <authorList>
            <person name="Oger P.M."/>
        </authorList>
    </citation>
    <scope>NUCLEOTIDE SEQUENCE [LARGE SCALE GENOMIC DNA]</scope>
    <source>
        <strain evidence="1 2">P-4</strain>
    </source>
</reference>
<accession>A0A218P933</accession>
<keyword evidence="2" id="KW-1185">Reference proteome</keyword>
<evidence type="ECO:0000313" key="1">
    <source>
        <dbReference type="EMBL" id="ASJ07307.1"/>
    </source>
</evidence>